<comment type="caution">
    <text evidence="3">The sequence shown here is derived from an EMBL/GenBank/DDBJ whole genome shotgun (WGS) entry which is preliminary data.</text>
</comment>
<dbReference type="Proteomes" id="UP000664144">
    <property type="component" value="Unassembled WGS sequence"/>
</dbReference>
<dbReference type="InterPro" id="IPR025164">
    <property type="entry name" value="Toastrack_DUF4097"/>
</dbReference>
<reference evidence="3" key="1">
    <citation type="submission" date="2021-03" db="EMBL/GenBank/DDBJ databases">
        <authorList>
            <person name="Kim M.K."/>
        </authorList>
    </citation>
    <scope>NUCLEOTIDE SEQUENCE</scope>
    <source>
        <strain evidence="3">BT186</strain>
    </source>
</reference>
<evidence type="ECO:0000313" key="4">
    <source>
        <dbReference type="Proteomes" id="UP000664144"/>
    </source>
</evidence>
<dbReference type="EMBL" id="JAFLQZ010000010">
    <property type="protein sequence ID" value="MBO0359273.1"/>
    <property type="molecule type" value="Genomic_DNA"/>
</dbReference>
<proteinExistence type="predicted"/>
<feature type="domain" description="DUF4097" evidence="2">
    <location>
        <begin position="137"/>
        <end position="264"/>
    </location>
</feature>
<keyword evidence="1" id="KW-0732">Signal</keyword>
<dbReference type="AlphaFoldDB" id="A0A939F0M5"/>
<dbReference type="RefSeq" id="WP_206985200.1">
    <property type="nucleotide sequence ID" value="NZ_JAFLQZ010000010.1"/>
</dbReference>
<evidence type="ECO:0000313" key="3">
    <source>
        <dbReference type="EMBL" id="MBO0359273.1"/>
    </source>
</evidence>
<keyword evidence="4" id="KW-1185">Reference proteome</keyword>
<evidence type="ECO:0000256" key="1">
    <source>
        <dbReference type="SAM" id="SignalP"/>
    </source>
</evidence>
<organism evidence="3 4">
    <name type="scientific">Hymenobacter telluris</name>
    <dbReference type="NCBI Taxonomy" id="2816474"/>
    <lineage>
        <taxon>Bacteria</taxon>
        <taxon>Pseudomonadati</taxon>
        <taxon>Bacteroidota</taxon>
        <taxon>Cytophagia</taxon>
        <taxon>Cytophagales</taxon>
        <taxon>Hymenobacteraceae</taxon>
        <taxon>Hymenobacter</taxon>
    </lineage>
</organism>
<dbReference type="Pfam" id="PF13349">
    <property type="entry name" value="DUF4097"/>
    <property type="match status" value="1"/>
</dbReference>
<accession>A0A939F0M5</accession>
<name>A0A939F0M5_9BACT</name>
<feature type="signal peptide" evidence="1">
    <location>
        <begin position="1"/>
        <end position="19"/>
    </location>
</feature>
<gene>
    <name evidence="3" type="ORF">J0X19_15025</name>
</gene>
<evidence type="ECO:0000259" key="2">
    <source>
        <dbReference type="Pfam" id="PF13349"/>
    </source>
</evidence>
<sequence>MKAFLTTCALALLGLQAVAQTPAAPVFKSNCEDHWSNNGNKGYCEVRDVTLAASGAGQTLTIDGQRNGGITVHGWDGPDVRVRARVQSWAKSDAAAQQQVKAVKINTSGNTLKAEGGNDNDNWAVNYEVFVPRRTALALSTYNGGISIEGVQAAVSFEAYNGGINLADLGGDVRGTTKNGGVNVTLTGTKWEGKGLDVTTTNGGINWRIPKTYSAQLKTATQHGGLNTDYPITVTGKIGRSLDTKLGEGGALVSVTTTNGGINLRSSSMEGMRKL</sequence>
<protein>
    <recommendedName>
        <fullName evidence="2">DUF4097 domain-containing protein</fullName>
    </recommendedName>
</protein>
<feature type="chain" id="PRO_5037000263" description="DUF4097 domain-containing protein" evidence="1">
    <location>
        <begin position="20"/>
        <end position="275"/>
    </location>
</feature>